<dbReference type="InterPro" id="IPR026254">
    <property type="entry name" value="RNF31-like"/>
</dbReference>
<dbReference type="SUPFAM" id="SSF57850">
    <property type="entry name" value="RING/U-box"/>
    <property type="match status" value="1"/>
</dbReference>
<reference evidence="2" key="1">
    <citation type="journal article" date="2023" name="Science">
        <title>Genome structures resolve the early diversification of teleost fishes.</title>
        <authorList>
            <person name="Parey E."/>
            <person name="Louis A."/>
            <person name="Montfort J."/>
            <person name="Bouchez O."/>
            <person name="Roques C."/>
            <person name="Iampietro C."/>
            <person name="Lluch J."/>
            <person name="Castinel A."/>
            <person name="Donnadieu C."/>
            <person name="Desvignes T."/>
            <person name="Floi Bucao C."/>
            <person name="Jouanno E."/>
            <person name="Wen M."/>
            <person name="Mejri S."/>
            <person name="Dirks R."/>
            <person name="Jansen H."/>
            <person name="Henkel C."/>
            <person name="Chen W.J."/>
            <person name="Zahm M."/>
            <person name="Cabau C."/>
            <person name="Klopp C."/>
            <person name="Thompson A.W."/>
            <person name="Robinson-Rechavi M."/>
            <person name="Braasch I."/>
            <person name="Lecointre G."/>
            <person name="Bobe J."/>
            <person name="Postlethwait J.H."/>
            <person name="Berthelot C."/>
            <person name="Roest Crollius H."/>
            <person name="Guiguen Y."/>
        </authorList>
    </citation>
    <scope>NUCLEOTIDE SEQUENCE</scope>
    <source>
        <strain evidence="2">NC1722</strain>
    </source>
</reference>
<dbReference type="GO" id="GO:0061630">
    <property type="term" value="F:ubiquitin protein ligase activity"/>
    <property type="evidence" value="ECO:0007669"/>
    <property type="project" value="TreeGrafter"/>
</dbReference>
<feature type="region of interest" description="Disordered" evidence="1">
    <location>
        <begin position="47"/>
        <end position="69"/>
    </location>
</feature>
<dbReference type="GO" id="GO:1990450">
    <property type="term" value="F:linear polyubiquitin binding"/>
    <property type="evidence" value="ECO:0007669"/>
    <property type="project" value="TreeGrafter"/>
</dbReference>
<organism evidence="2 3">
    <name type="scientific">Aldrovandia affinis</name>
    <dbReference type="NCBI Taxonomy" id="143900"/>
    <lineage>
        <taxon>Eukaryota</taxon>
        <taxon>Metazoa</taxon>
        <taxon>Chordata</taxon>
        <taxon>Craniata</taxon>
        <taxon>Vertebrata</taxon>
        <taxon>Euteleostomi</taxon>
        <taxon>Actinopterygii</taxon>
        <taxon>Neopterygii</taxon>
        <taxon>Teleostei</taxon>
        <taxon>Notacanthiformes</taxon>
        <taxon>Halosauridae</taxon>
        <taxon>Aldrovandia</taxon>
    </lineage>
</organism>
<accession>A0AAD7R1F9</accession>
<dbReference type="GO" id="GO:0071797">
    <property type="term" value="C:LUBAC complex"/>
    <property type="evidence" value="ECO:0007669"/>
    <property type="project" value="InterPro"/>
</dbReference>
<dbReference type="EMBL" id="JAINUG010001599">
    <property type="protein sequence ID" value="KAJ8355131.1"/>
    <property type="molecule type" value="Genomic_DNA"/>
</dbReference>
<dbReference type="GO" id="GO:0036435">
    <property type="term" value="F:K48-linked polyubiquitin modification-dependent protein binding"/>
    <property type="evidence" value="ECO:0007669"/>
    <property type="project" value="TreeGrafter"/>
</dbReference>
<evidence type="ECO:0000256" key="1">
    <source>
        <dbReference type="SAM" id="MobiDB-lite"/>
    </source>
</evidence>
<name>A0AAD7R1F9_9TELE</name>
<gene>
    <name evidence="2" type="ORF">AAFF_G00091440</name>
</gene>
<comment type="caution">
    <text evidence="2">The sequence shown here is derived from an EMBL/GenBank/DDBJ whole genome shotgun (WGS) entry which is preliminary data.</text>
</comment>
<proteinExistence type="predicted"/>
<dbReference type="PANTHER" id="PTHR16004">
    <property type="entry name" value="RING FINGER PROTEIN 31-RELATED"/>
    <property type="match status" value="1"/>
</dbReference>
<dbReference type="GO" id="GO:0097039">
    <property type="term" value="P:protein linear polyubiquitination"/>
    <property type="evidence" value="ECO:0007669"/>
    <property type="project" value="TreeGrafter"/>
</dbReference>
<sequence>MNTIKLPADWLEVKLPHLLDEICAIAASVQQDYKAGHSGMSEPAIAGGRAGAAAGHQGGGTRLSGLRPRERGCQQGDTSGRFSMSAGLCLLGFSDMGRCEEALRLRRGSGCAGGCLQCMSCPAGRCELALSLLQDQGLSTPWRMCYPGCQGSHMTERLYPTGPRQGVPICLSVFPHSKVLSLTSCQCSVCCDCFQQHFTIAVRDKHIRDMVCPVCWEPDINDPEHLNSYFSTLDIQCSYRFIYDGDQLKVTCFQWEQLLCPVQKALGVPACWSLL</sequence>
<dbReference type="AlphaFoldDB" id="A0AAD7R1F9"/>
<evidence type="ECO:0000313" key="3">
    <source>
        <dbReference type="Proteomes" id="UP001221898"/>
    </source>
</evidence>
<dbReference type="Proteomes" id="UP001221898">
    <property type="component" value="Unassembled WGS sequence"/>
</dbReference>
<dbReference type="GO" id="GO:0070530">
    <property type="term" value="F:K63-linked polyubiquitin modification-dependent protein binding"/>
    <property type="evidence" value="ECO:0007669"/>
    <property type="project" value="TreeGrafter"/>
</dbReference>
<dbReference type="Gene3D" id="3.30.40.10">
    <property type="entry name" value="Zinc/RING finger domain, C3HC4 (zinc finger)"/>
    <property type="match status" value="1"/>
</dbReference>
<evidence type="ECO:0000313" key="2">
    <source>
        <dbReference type="EMBL" id="KAJ8355131.1"/>
    </source>
</evidence>
<dbReference type="PANTHER" id="PTHR16004:SF5">
    <property type="entry name" value="E3 UBIQUITIN-PROTEIN LIGASE RNF31"/>
    <property type="match status" value="1"/>
</dbReference>
<protein>
    <submittedName>
        <fullName evidence="2">Uncharacterized protein</fullName>
    </submittedName>
</protein>
<dbReference type="InterPro" id="IPR013083">
    <property type="entry name" value="Znf_RING/FYVE/PHD"/>
</dbReference>
<keyword evidence="3" id="KW-1185">Reference proteome</keyword>